<comment type="caution">
    <text evidence="1">The sequence shown here is derived from an EMBL/GenBank/DDBJ whole genome shotgun (WGS) entry which is preliminary data.</text>
</comment>
<dbReference type="PANTHER" id="PTHR36456">
    <property type="entry name" value="UPF0232 PROTEIN SCO3875"/>
    <property type="match status" value="1"/>
</dbReference>
<dbReference type="Proteomes" id="UP000612893">
    <property type="component" value="Unassembled WGS sequence"/>
</dbReference>
<dbReference type="RefSeq" id="WP_338202799.1">
    <property type="nucleotide sequence ID" value="NZ_JAEKNR010000147.1"/>
</dbReference>
<dbReference type="AlphaFoldDB" id="A0A934K3I7"/>
<gene>
    <name evidence="1" type="ORF">JF922_14665</name>
</gene>
<protein>
    <submittedName>
        <fullName evidence="1">DUF721 domain-containing protein</fullName>
    </submittedName>
</protein>
<accession>A0A934K3I7</accession>
<name>A0A934K3I7_9BACT</name>
<dbReference type="PANTHER" id="PTHR36456:SF1">
    <property type="entry name" value="UPF0232 PROTEIN SCO3875"/>
    <property type="match status" value="1"/>
</dbReference>
<sequence length="102" mass="11445">MDKLGNLLARVVSRQPGLTQLAEHRLRIAFRDVVGESLAAGCESIEVRGTTLSITTSNPALAHQLRLDSERLMQRLNEESRLTRRVRVIRVRVGSTTAGRRR</sequence>
<evidence type="ECO:0000313" key="2">
    <source>
        <dbReference type="Proteomes" id="UP000612893"/>
    </source>
</evidence>
<reference evidence="1" key="1">
    <citation type="submission" date="2020-10" db="EMBL/GenBank/DDBJ databases">
        <title>Ca. Dormibacterota MAGs.</title>
        <authorList>
            <person name="Montgomery K."/>
        </authorList>
    </citation>
    <scope>NUCLEOTIDE SEQUENCE [LARGE SCALE GENOMIC DNA]</scope>
    <source>
        <strain evidence="1">SC8812_S17_10</strain>
    </source>
</reference>
<keyword evidence="2" id="KW-1185">Reference proteome</keyword>
<dbReference type="EMBL" id="JAEKNR010000147">
    <property type="protein sequence ID" value="MBJ7599304.1"/>
    <property type="molecule type" value="Genomic_DNA"/>
</dbReference>
<dbReference type="Pfam" id="PF05258">
    <property type="entry name" value="DciA"/>
    <property type="match status" value="1"/>
</dbReference>
<dbReference type="InterPro" id="IPR007922">
    <property type="entry name" value="DciA-like"/>
</dbReference>
<proteinExistence type="predicted"/>
<evidence type="ECO:0000313" key="1">
    <source>
        <dbReference type="EMBL" id="MBJ7599304.1"/>
    </source>
</evidence>
<organism evidence="1 2">
    <name type="scientific">Candidatus Nephthysia bennettiae</name>
    <dbReference type="NCBI Taxonomy" id="3127016"/>
    <lineage>
        <taxon>Bacteria</taxon>
        <taxon>Bacillati</taxon>
        <taxon>Candidatus Dormiibacterota</taxon>
        <taxon>Candidatus Dormibacteria</taxon>
        <taxon>Candidatus Dormibacterales</taxon>
        <taxon>Candidatus Dormibacteraceae</taxon>
        <taxon>Candidatus Nephthysia</taxon>
    </lineage>
</organism>